<evidence type="ECO:0000313" key="8">
    <source>
        <dbReference type="Proteomes" id="UP000199002"/>
    </source>
</evidence>
<proteinExistence type="predicted"/>
<feature type="domain" description="EamA" evidence="6">
    <location>
        <begin position="159"/>
        <end position="291"/>
    </location>
</feature>
<evidence type="ECO:0000256" key="4">
    <source>
        <dbReference type="ARBA" id="ARBA00023136"/>
    </source>
</evidence>
<accession>A0A1H4C5W1</accession>
<keyword evidence="8" id="KW-1185">Reference proteome</keyword>
<feature type="transmembrane region" description="Helical" evidence="5">
    <location>
        <begin position="127"/>
        <end position="144"/>
    </location>
</feature>
<dbReference type="RefSeq" id="WP_092698926.1">
    <property type="nucleotide sequence ID" value="NZ_CAXIQL010000080.1"/>
</dbReference>
<protein>
    <submittedName>
        <fullName evidence="7">EamA domain-containing membrane protein RarD</fullName>
    </submittedName>
</protein>
<dbReference type="SUPFAM" id="SSF103481">
    <property type="entry name" value="Multidrug resistance efflux transporter EmrE"/>
    <property type="match status" value="2"/>
</dbReference>
<dbReference type="AlphaFoldDB" id="A0A1H4C5W1"/>
<evidence type="ECO:0000259" key="6">
    <source>
        <dbReference type="Pfam" id="PF00892"/>
    </source>
</evidence>
<name>A0A1H4C5W1_9BURK</name>
<feature type="transmembrane region" description="Helical" evidence="5">
    <location>
        <begin position="74"/>
        <end position="94"/>
    </location>
</feature>
<feature type="transmembrane region" description="Helical" evidence="5">
    <location>
        <begin position="100"/>
        <end position="120"/>
    </location>
</feature>
<dbReference type="InterPro" id="IPR000620">
    <property type="entry name" value="EamA_dom"/>
</dbReference>
<dbReference type="GeneID" id="34232083"/>
<evidence type="ECO:0000256" key="2">
    <source>
        <dbReference type="ARBA" id="ARBA00022692"/>
    </source>
</evidence>
<feature type="transmembrane region" description="Helical" evidence="5">
    <location>
        <begin position="12"/>
        <end position="31"/>
    </location>
</feature>
<reference evidence="8" key="1">
    <citation type="submission" date="2016-10" db="EMBL/GenBank/DDBJ databases">
        <authorList>
            <person name="Varghese N."/>
            <person name="Submissions S."/>
        </authorList>
    </citation>
    <scope>NUCLEOTIDE SEQUENCE [LARGE SCALE GENOMIC DNA]</scope>
    <source>
        <strain evidence="8">DSM 25157</strain>
    </source>
</reference>
<dbReference type="PANTHER" id="PTHR32322:SF9">
    <property type="entry name" value="AMINO-ACID METABOLITE EFFLUX PUMP-RELATED"/>
    <property type="match status" value="1"/>
</dbReference>
<evidence type="ECO:0000256" key="5">
    <source>
        <dbReference type="SAM" id="Phobius"/>
    </source>
</evidence>
<dbReference type="GO" id="GO:0016020">
    <property type="term" value="C:membrane"/>
    <property type="evidence" value="ECO:0007669"/>
    <property type="project" value="UniProtKB-SubCell"/>
</dbReference>
<feature type="transmembrane region" description="Helical" evidence="5">
    <location>
        <begin position="156"/>
        <end position="177"/>
    </location>
</feature>
<evidence type="ECO:0000256" key="1">
    <source>
        <dbReference type="ARBA" id="ARBA00004141"/>
    </source>
</evidence>
<evidence type="ECO:0000313" key="7">
    <source>
        <dbReference type="EMBL" id="SEA55774.1"/>
    </source>
</evidence>
<comment type="subcellular location">
    <subcellularLocation>
        <location evidence="1">Membrane</location>
        <topology evidence="1">Multi-pass membrane protein</topology>
    </subcellularLocation>
</comment>
<dbReference type="InterPro" id="IPR050638">
    <property type="entry name" value="AA-Vitamin_Transporters"/>
</dbReference>
<dbReference type="InterPro" id="IPR037185">
    <property type="entry name" value="EmrE-like"/>
</dbReference>
<dbReference type="Proteomes" id="UP000199002">
    <property type="component" value="Unassembled WGS sequence"/>
</dbReference>
<keyword evidence="4 5" id="KW-0472">Membrane</keyword>
<organism evidence="7 8">
    <name type="scientific">Acidovorax soli</name>
    <dbReference type="NCBI Taxonomy" id="592050"/>
    <lineage>
        <taxon>Bacteria</taxon>
        <taxon>Pseudomonadati</taxon>
        <taxon>Pseudomonadota</taxon>
        <taxon>Betaproteobacteria</taxon>
        <taxon>Burkholderiales</taxon>
        <taxon>Comamonadaceae</taxon>
        <taxon>Acidovorax</taxon>
    </lineage>
</organism>
<dbReference type="Pfam" id="PF00892">
    <property type="entry name" value="EamA"/>
    <property type="match status" value="2"/>
</dbReference>
<dbReference type="STRING" id="592050.SAMN05421875_11756"/>
<dbReference type="Gene3D" id="1.10.3730.20">
    <property type="match status" value="1"/>
</dbReference>
<feature type="transmembrane region" description="Helical" evidence="5">
    <location>
        <begin position="276"/>
        <end position="298"/>
    </location>
</feature>
<dbReference type="PANTHER" id="PTHR32322">
    <property type="entry name" value="INNER MEMBRANE TRANSPORTER"/>
    <property type="match status" value="1"/>
</dbReference>
<feature type="transmembrane region" description="Helical" evidence="5">
    <location>
        <begin position="217"/>
        <end position="238"/>
    </location>
</feature>
<sequence length="308" mass="32561">MSAPATQPVSAWLGEFLLLAALWGASFLFMRLGASEFGPLPTAGLRVLLATVFLWPLLLYQGQWPQLRRHWKPVLLSGVVNSAIPFALYSWAVLHITTGLASILNATVPLFGALVAWVWLGDRINRLRWLGLGIGFVGVALLAWRAPGGAGIQSDAAPWAIAACLGATTCYAVAASFARRYLAGVPPLAAATGSQLGAALGLFVPMLWFWPATMPGLRAWAAIVAIAILCTGIAYILYFRLIAHAGPSRALAVTFLAPVFALVYGAVFLHEDITPWMIGCGLVIVCGTMLSTGLIGAARAPAQAAKRT</sequence>
<feature type="transmembrane region" description="Helical" evidence="5">
    <location>
        <begin position="250"/>
        <end position="270"/>
    </location>
</feature>
<feature type="transmembrane region" description="Helical" evidence="5">
    <location>
        <begin position="43"/>
        <end position="62"/>
    </location>
</feature>
<keyword evidence="2 5" id="KW-0812">Transmembrane</keyword>
<dbReference type="EMBL" id="FNQJ01000017">
    <property type="protein sequence ID" value="SEA55774.1"/>
    <property type="molecule type" value="Genomic_DNA"/>
</dbReference>
<feature type="transmembrane region" description="Helical" evidence="5">
    <location>
        <begin position="189"/>
        <end position="211"/>
    </location>
</feature>
<gene>
    <name evidence="7" type="ORF">SAMN05421875_11756</name>
</gene>
<evidence type="ECO:0000256" key="3">
    <source>
        <dbReference type="ARBA" id="ARBA00022989"/>
    </source>
</evidence>
<keyword evidence="3 5" id="KW-1133">Transmembrane helix</keyword>
<feature type="domain" description="EamA" evidence="6">
    <location>
        <begin position="16"/>
        <end position="143"/>
    </location>
</feature>